<dbReference type="EMBL" id="JAGFNS010000008">
    <property type="protein sequence ID" value="MBO3738673.1"/>
    <property type="molecule type" value="Genomic_DNA"/>
</dbReference>
<dbReference type="Gene3D" id="3.30.750.24">
    <property type="entry name" value="STAS domain"/>
    <property type="match status" value="1"/>
</dbReference>
<protein>
    <submittedName>
        <fullName evidence="2">STAS domain-containing protein</fullName>
    </submittedName>
</protein>
<dbReference type="SUPFAM" id="SSF55781">
    <property type="entry name" value="GAF domain-like"/>
    <property type="match status" value="1"/>
</dbReference>
<gene>
    <name evidence="2" type="ORF">J5X75_14190</name>
</gene>
<sequence>MPNRSNPTPAAGGPRAGAAAVRSLRLAQQGLIDAEMRASRRALLEVFRHRLRAAPETLTAEDFLRLADRPVVLTAIVIAASARADGCVLYTVDPAGGTARIVRHRGVTDAFVEHAGSAASLCGIVLRTGGPVLVDDVAGHPVLAGLDTVTRAVHHYPLYADHGGLLGVLGLHHETPGRRPGQERLAEVAARALAHVTAVAGRDTTIDLVVSRTAGDLVTLTVRGTVDVLTAADLTALAERTIATLAPGQELVIDLSGIDLLAVAGARAVLAAIRHCTARGVRGHVLIDPGHDGARTLLALDAATPLVTALSGRLPSPTPVGEIGVV</sequence>
<feature type="domain" description="STAS" evidence="1">
    <location>
        <begin position="207"/>
        <end position="282"/>
    </location>
</feature>
<dbReference type="InterPro" id="IPR003018">
    <property type="entry name" value="GAF"/>
</dbReference>
<evidence type="ECO:0000259" key="1">
    <source>
        <dbReference type="PROSITE" id="PS50801"/>
    </source>
</evidence>
<dbReference type="Pfam" id="PF13185">
    <property type="entry name" value="GAF_2"/>
    <property type="match status" value="1"/>
</dbReference>
<dbReference type="InterPro" id="IPR036513">
    <property type="entry name" value="STAS_dom_sf"/>
</dbReference>
<dbReference type="CDD" id="cd07043">
    <property type="entry name" value="STAS_anti-anti-sigma_factors"/>
    <property type="match status" value="1"/>
</dbReference>
<proteinExistence type="predicted"/>
<dbReference type="PROSITE" id="PS50801">
    <property type="entry name" value="STAS"/>
    <property type="match status" value="1"/>
</dbReference>
<dbReference type="InterPro" id="IPR029016">
    <property type="entry name" value="GAF-like_dom_sf"/>
</dbReference>
<dbReference type="Gene3D" id="3.30.450.40">
    <property type="match status" value="1"/>
</dbReference>
<dbReference type="RefSeq" id="WP_208467829.1">
    <property type="nucleotide sequence ID" value="NZ_JAGFNS010000008.1"/>
</dbReference>
<evidence type="ECO:0000313" key="3">
    <source>
        <dbReference type="Proteomes" id="UP000679690"/>
    </source>
</evidence>
<dbReference type="Pfam" id="PF01740">
    <property type="entry name" value="STAS"/>
    <property type="match status" value="1"/>
</dbReference>
<organism evidence="2 3">
    <name type="scientific">Actinoplanes flavus</name>
    <dbReference type="NCBI Taxonomy" id="2820290"/>
    <lineage>
        <taxon>Bacteria</taxon>
        <taxon>Bacillati</taxon>
        <taxon>Actinomycetota</taxon>
        <taxon>Actinomycetes</taxon>
        <taxon>Micromonosporales</taxon>
        <taxon>Micromonosporaceae</taxon>
        <taxon>Actinoplanes</taxon>
    </lineage>
</organism>
<reference evidence="2 3" key="1">
    <citation type="submission" date="2021-03" db="EMBL/GenBank/DDBJ databases">
        <title>Actinoplanes flavus sp. nov., a novel actinomycete isolated from Coconut Palm rhizosphere soil.</title>
        <authorList>
            <person name="Luo X."/>
        </authorList>
    </citation>
    <scope>NUCLEOTIDE SEQUENCE [LARGE SCALE GENOMIC DNA]</scope>
    <source>
        <strain evidence="2 3">NEAU-H7</strain>
    </source>
</reference>
<evidence type="ECO:0000313" key="2">
    <source>
        <dbReference type="EMBL" id="MBO3738673.1"/>
    </source>
</evidence>
<dbReference type="Proteomes" id="UP000679690">
    <property type="component" value="Unassembled WGS sequence"/>
</dbReference>
<accession>A0ABS3UIR7</accession>
<dbReference type="InterPro" id="IPR002645">
    <property type="entry name" value="STAS_dom"/>
</dbReference>
<name>A0ABS3UIR7_9ACTN</name>
<comment type="caution">
    <text evidence="2">The sequence shown here is derived from an EMBL/GenBank/DDBJ whole genome shotgun (WGS) entry which is preliminary data.</text>
</comment>
<keyword evidence="3" id="KW-1185">Reference proteome</keyword>
<dbReference type="SUPFAM" id="SSF52091">
    <property type="entry name" value="SpoIIaa-like"/>
    <property type="match status" value="1"/>
</dbReference>